<gene>
    <name evidence="1" type="ORF">TM448B01315_0003</name>
</gene>
<dbReference type="AlphaFoldDB" id="A0A6M3XNU3"/>
<name>A0A6M3XNU3_9ZZZZ</name>
<reference evidence="1" key="1">
    <citation type="submission" date="2020-03" db="EMBL/GenBank/DDBJ databases">
        <title>The deep terrestrial virosphere.</title>
        <authorList>
            <person name="Holmfeldt K."/>
            <person name="Nilsson E."/>
            <person name="Simone D."/>
            <person name="Lopez-Fernandez M."/>
            <person name="Wu X."/>
            <person name="de Brujin I."/>
            <person name="Lundin D."/>
            <person name="Andersson A."/>
            <person name="Bertilsson S."/>
            <person name="Dopson M."/>
        </authorList>
    </citation>
    <scope>NUCLEOTIDE SEQUENCE</scope>
    <source>
        <strain evidence="1">TM448B01315</strain>
    </source>
</reference>
<organism evidence="1">
    <name type="scientific">viral metagenome</name>
    <dbReference type="NCBI Taxonomy" id="1070528"/>
    <lineage>
        <taxon>unclassified sequences</taxon>
        <taxon>metagenomes</taxon>
        <taxon>organismal metagenomes</taxon>
    </lineage>
</organism>
<sequence>MREQLLKIRSLVKNPQWLSAPENKQLAQQIVERSRELFYRYEPYFNRRDGKPGWQWKFLAAANDYSGRIAVAANRTGKSDQGAYECVLAITGKHPFRKFPKNGKGWIVGLDYNMVRDINLPKFNKMLPRNYTINSDFNKSDKIWYIKGEGREWTIQFKSSDSGREKFQGDAVDFIWFDEEPSKTDIFSECMMRLIDRAGIWWMTATPVNGTAWLKAQIEKDDVFDITAAMWDNPYIPLEEIKKQAAELTDDERDVRIEGKYVVFGGNPVFNIRILNKMLQDIKHDVPASVGILRATEAA</sequence>
<accession>A0A6M3XNU3</accession>
<dbReference type="EMBL" id="MT144733">
    <property type="protein sequence ID" value="QJH98433.1"/>
    <property type="molecule type" value="Genomic_DNA"/>
</dbReference>
<protein>
    <submittedName>
        <fullName evidence="1">Putative terminase</fullName>
    </submittedName>
</protein>
<dbReference type="Gene3D" id="3.40.50.300">
    <property type="entry name" value="P-loop containing nucleotide triphosphate hydrolases"/>
    <property type="match status" value="1"/>
</dbReference>
<dbReference type="InterPro" id="IPR027417">
    <property type="entry name" value="P-loop_NTPase"/>
</dbReference>
<proteinExistence type="predicted"/>
<dbReference type="Pfam" id="PF03237">
    <property type="entry name" value="Terminase_6N"/>
    <property type="match status" value="1"/>
</dbReference>
<evidence type="ECO:0000313" key="1">
    <source>
        <dbReference type="EMBL" id="QJH98433.1"/>
    </source>
</evidence>